<accession>A0ABP8DFL0</accession>
<dbReference type="RefSeq" id="WP_345131771.1">
    <property type="nucleotide sequence ID" value="NZ_BAABAT010000019.1"/>
</dbReference>
<name>A0ABP8DFL0_9ACTN</name>
<dbReference type="Proteomes" id="UP001500620">
    <property type="component" value="Unassembled WGS sequence"/>
</dbReference>
<comment type="caution">
    <text evidence="2">The sequence shown here is derived from an EMBL/GenBank/DDBJ whole genome shotgun (WGS) entry which is preliminary data.</text>
</comment>
<organism evidence="2 3">
    <name type="scientific">Dactylosporangium darangshiense</name>
    <dbReference type="NCBI Taxonomy" id="579108"/>
    <lineage>
        <taxon>Bacteria</taxon>
        <taxon>Bacillati</taxon>
        <taxon>Actinomycetota</taxon>
        <taxon>Actinomycetes</taxon>
        <taxon>Micromonosporales</taxon>
        <taxon>Micromonosporaceae</taxon>
        <taxon>Dactylosporangium</taxon>
    </lineage>
</organism>
<protein>
    <submittedName>
        <fullName evidence="2">Uncharacterized protein</fullName>
    </submittedName>
</protein>
<sequence length="60" mass="6861">MAEESFTDAELAFLRHARFGELPRRVLPDERVELAETEPPRTWLDLGPSPEQQRTLLAGN</sequence>
<evidence type="ECO:0000313" key="3">
    <source>
        <dbReference type="Proteomes" id="UP001500620"/>
    </source>
</evidence>
<feature type="compositionally biased region" description="Polar residues" evidence="1">
    <location>
        <begin position="50"/>
        <end position="60"/>
    </location>
</feature>
<dbReference type="EMBL" id="BAABAT010000019">
    <property type="protein sequence ID" value="GAA4254766.1"/>
    <property type="molecule type" value="Genomic_DNA"/>
</dbReference>
<evidence type="ECO:0000313" key="2">
    <source>
        <dbReference type="EMBL" id="GAA4254766.1"/>
    </source>
</evidence>
<evidence type="ECO:0000256" key="1">
    <source>
        <dbReference type="SAM" id="MobiDB-lite"/>
    </source>
</evidence>
<keyword evidence="3" id="KW-1185">Reference proteome</keyword>
<gene>
    <name evidence="2" type="ORF">GCM10022255_060760</name>
</gene>
<reference evidence="3" key="1">
    <citation type="journal article" date="2019" name="Int. J. Syst. Evol. Microbiol.">
        <title>The Global Catalogue of Microorganisms (GCM) 10K type strain sequencing project: providing services to taxonomists for standard genome sequencing and annotation.</title>
        <authorList>
            <consortium name="The Broad Institute Genomics Platform"/>
            <consortium name="The Broad Institute Genome Sequencing Center for Infectious Disease"/>
            <person name="Wu L."/>
            <person name="Ma J."/>
        </authorList>
    </citation>
    <scope>NUCLEOTIDE SEQUENCE [LARGE SCALE GENOMIC DNA]</scope>
    <source>
        <strain evidence="3">JCM 17441</strain>
    </source>
</reference>
<proteinExistence type="predicted"/>
<feature type="region of interest" description="Disordered" evidence="1">
    <location>
        <begin position="38"/>
        <end position="60"/>
    </location>
</feature>